<dbReference type="GeneID" id="82205490"/>
<dbReference type="AlphaFoldDB" id="A0A1V1I3R1"/>
<evidence type="ECO:0000256" key="4">
    <source>
        <dbReference type="ARBA" id="ARBA00023136"/>
    </source>
</evidence>
<evidence type="ECO:0000256" key="1">
    <source>
        <dbReference type="ARBA" id="ARBA00004141"/>
    </source>
</evidence>
<dbReference type="Pfam" id="PF09685">
    <property type="entry name" value="MamF_MmsF"/>
    <property type="match status" value="1"/>
</dbReference>
<evidence type="ECO:0000313" key="6">
    <source>
        <dbReference type="EMBL" id="CED94064.1"/>
    </source>
</evidence>
<feature type="transmembrane region" description="Helical" evidence="5">
    <location>
        <begin position="61"/>
        <end position="94"/>
    </location>
</feature>
<dbReference type="InterPro" id="IPR019109">
    <property type="entry name" value="MamF_MmsF"/>
</dbReference>
<accession>A0A1V1I3R1</accession>
<keyword evidence="3 5" id="KW-1133">Transmembrane helix</keyword>
<organism evidence="6 7">
    <name type="scientific">Romboutsia ilealis</name>
    <dbReference type="NCBI Taxonomy" id="1115758"/>
    <lineage>
        <taxon>Bacteria</taxon>
        <taxon>Bacillati</taxon>
        <taxon>Bacillota</taxon>
        <taxon>Clostridia</taxon>
        <taxon>Peptostreptococcales</taxon>
        <taxon>Peptostreptococcaceae</taxon>
        <taxon>Romboutsia</taxon>
    </lineage>
</organism>
<comment type="subcellular location">
    <subcellularLocation>
        <location evidence="1">Membrane</location>
        <topology evidence="1">Multi-pass membrane protein</topology>
    </subcellularLocation>
</comment>
<dbReference type="Proteomes" id="UP000245622">
    <property type="component" value="Chromosome 1"/>
</dbReference>
<keyword evidence="4 5" id="KW-0472">Membrane</keyword>
<dbReference type="EMBL" id="LN555523">
    <property type="protein sequence ID" value="CED94064.1"/>
    <property type="molecule type" value="Genomic_DNA"/>
</dbReference>
<protein>
    <submittedName>
        <fullName evidence="6">Tic20-like protein</fullName>
    </submittedName>
</protein>
<dbReference type="KEGG" id="ril:CRIB_1456"/>
<keyword evidence="2 5" id="KW-0812">Transmembrane</keyword>
<evidence type="ECO:0000313" key="7">
    <source>
        <dbReference type="Proteomes" id="UP000245622"/>
    </source>
</evidence>
<reference evidence="6 7" key="1">
    <citation type="submission" date="2014-04" db="EMBL/GenBank/DDBJ databases">
        <authorList>
            <person name="Hornung B.V."/>
        </authorList>
    </citation>
    <scope>NUCLEOTIDE SEQUENCE [LARGE SCALE GENOMIC DNA]</scope>
    <source>
        <strain evidence="6 7">CRIB</strain>
    </source>
</reference>
<keyword evidence="7" id="KW-1185">Reference proteome</keyword>
<name>A0A1V1I3R1_9FIRM</name>
<feature type="transmembrane region" description="Helical" evidence="5">
    <location>
        <begin position="12"/>
        <end position="37"/>
    </location>
</feature>
<proteinExistence type="predicted"/>
<dbReference type="RefSeq" id="WP_180701614.1">
    <property type="nucleotide sequence ID" value="NZ_LN555523.1"/>
</dbReference>
<sequence>MDNYRNSMSRENLIMLIMAGSILVFNLVGFIVSYFVWKDLSKESDYIRENGRKLLNFHISFVIYEIIAGLSIFVLIGAILTPIVSIAYFVLAVLGMIKYGQYKDYDYAFVINFIK</sequence>
<gene>
    <name evidence="6" type="ORF">CRIB_1456</name>
</gene>
<evidence type="ECO:0000256" key="2">
    <source>
        <dbReference type="ARBA" id="ARBA00022692"/>
    </source>
</evidence>
<evidence type="ECO:0000256" key="5">
    <source>
        <dbReference type="SAM" id="Phobius"/>
    </source>
</evidence>
<evidence type="ECO:0000256" key="3">
    <source>
        <dbReference type="ARBA" id="ARBA00022989"/>
    </source>
</evidence>